<dbReference type="Proteomes" id="UP000297851">
    <property type="component" value="Unassembled WGS sequence"/>
</dbReference>
<feature type="transmembrane region" description="Helical" evidence="1">
    <location>
        <begin position="13"/>
        <end position="38"/>
    </location>
</feature>
<evidence type="ECO:0000256" key="1">
    <source>
        <dbReference type="SAM" id="Phobius"/>
    </source>
</evidence>
<comment type="caution">
    <text evidence="2">The sequence shown here is derived from an EMBL/GenBank/DDBJ whole genome shotgun (WGS) entry which is preliminary data.</text>
</comment>
<keyword evidence="1" id="KW-0812">Transmembrane</keyword>
<keyword evidence="1" id="KW-0472">Membrane</keyword>
<name>A0ABY2JBM4_9MICO</name>
<proteinExistence type="predicted"/>
<gene>
    <name evidence="2" type="ORF">E3T25_11975</name>
</gene>
<evidence type="ECO:0000313" key="3">
    <source>
        <dbReference type="Proteomes" id="UP000297851"/>
    </source>
</evidence>
<sequence>MLLPSTVFQSDEFAILAAFVAIKTVMFAALVVAVAKILPKPHPTDWFRGRNRRASTRSIHPDECL</sequence>
<protein>
    <submittedName>
        <fullName evidence="2">Uncharacterized protein</fullName>
    </submittedName>
</protein>
<keyword evidence="1" id="KW-1133">Transmembrane helix</keyword>
<dbReference type="EMBL" id="SOGO01000033">
    <property type="protein sequence ID" value="TFD01307.1"/>
    <property type="molecule type" value="Genomic_DNA"/>
</dbReference>
<keyword evidence="3" id="KW-1185">Reference proteome</keyword>
<organism evidence="2 3">
    <name type="scientific">Cryobacterium sandaracinum</name>
    <dbReference type="NCBI Taxonomy" id="1259247"/>
    <lineage>
        <taxon>Bacteria</taxon>
        <taxon>Bacillati</taxon>
        <taxon>Actinomycetota</taxon>
        <taxon>Actinomycetes</taxon>
        <taxon>Micrococcales</taxon>
        <taxon>Microbacteriaceae</taxon>
        <taxon>Cryobacterium</taxon>
    </lineage>
</organism>
<accession>A0ABY2JBM4</accession>
<reference evidence="2 3" key="1">
    <citation type="submission" date="2019-03" db="EMBL/GenBank/DDBJ databases">
        <title>Genomics of glacier-inhabiting Cryobacterium strains.</title>
        <authorList>
            <person name="Liu Q."/>
            <person name="Xin Y.-H."/>
        </authorList>
    </citation>
    <scope>NUCLEOTIDE SEQUENCE [LARGE SCALE GENOMIC DNA]</scope>
    <source>
        <strain evidence="2 3">TMT2-16</strain>
    </source>
</reference>
<evidence type="ECO:0000313" key="2">
    <source>
        <dbReference type="EMBL" id="TFD01307.1"/>
    </source>
</evidence>